<accession>A0A9X2LZE2</accession>
<sequence>MSSEQCPSCGGQLAVNQDGWKICHSCGYASPPGVVPAPSLPART</sequence>
<dbReference type="RefSeq" id="WP_257631535.1">
    <property type="nucleotide sequence ID" value="NZ_JANIIC010000015.1"/>
</dbReference>
<keyword evidence="2" id="KW-1185">Reference proteome</keyword>
<reference evidence="1" key="1">
    <citation type="submission" date="2022-06" db="EMBL/GenBank/DDBJ databases">
        <title>WGS of actinobacteria.</title>
        <authorList>
            <person name="Thawai C."/>
        </authorList>
    </citation>
    <scope>NUCLEOTIDE SEQUENCE</scope>
    <source>
        <strain evidence="1">DSM 42010</strain>
    </source>
</reference>
<proteinExistence type="predicted"/>
<protein>
    <submittedName>
        <fullName evidence="1">Uncharacterized protein</fullName>
    </submittedName>
</protein>
<name>A0A9X2LZE2_STRMQ</name>
<evidence type="ECO:0000313" key="2">
    <source>
        <dbReference type="Proteomes" id="UP001142400"/>
    </source>
</evidence>
<organism evidence="1 2">
    <name type="scientific">Streptomyces malaysiensis subsp. samsunensis</name>
    <dbReference type="NCBI Taxonomy" id="459658"/>
    <lineage>
        <taxon>Bacteria</taxon>
        <taxon>Bacillati</taxon>
        <taxon>Actinomycetota</taxon>
        <taxon>Actinomycetes</taxon>
        <taxon>Kitasatosporales</taxon>
        <taxon>Streptomycetaceae</taxon>
        <taxon>Streptomyces</taxon>
        <taxon>Streptomyces violaceusniger group</taxon>
    </lineage>
</organism>
<dbReference type="Proteomes" id="UP001142400">
    <property type="component" value="Unassembled WGS sequence"/>
</dbReference>
<dbReference type="AlphaFoldDB" id="A0A9X2LZE2"/>
<evidence type="ECO:0000313" key="1">
    <source>
        <dbReference type="EMBL" id="MCQ8830389.1"/>
    </source>
</evidence>
<comment type="caution">
    <text evidence="1">The sequence shown here is derived from an EMBL/GenBank/DDBJ whole genome shotgun (WGS) entry which is preliminary data.</text>
</comment>
<dbReference type="EMBL" id="JANIIC010000015">
    <property type="protein sequence ID" value="MCQ8830389.1"/>
    <property type="molecule type" value="Genomic_DNA"/>
</dbReference>
<gene>
    <name evidence="1" type="ORF">NQU54_15285</name>
</gene>